<proteinExistence type="predicted"/>
<feature type="non-terminal residue" evidence="2">
    <location>
        <position position="79"/>
    </location>
</feature>
<dbReference type="Proteomes" id="UP000054423">
    <property type="component" value="Unassembled WGS sequence"/>
</dbReference>
<sequence>MDNDVLRNKAKGQSQQQMAASQARIDALTARPTLARKHQPPSYEGKLDEDLELWFFAIEQFYADYHPMMNDESSQFVIM</sequence>
<feature type="compositionally biased region" description="Low complexity" evidence="1">
    <location>
        <begin position="13"/>
        <end position="23"/>
    </location>
</feature>
<evidence type="ECO:0000256" key="1">
    <source>
        <dbReference type="SAM" id="MobiDB-lite"/>
    </source>
</evidence>
<dbReference type="AlphaFoldDB" id="W2K9Z1"/>
<dbReference type="EMBL" id="KI682526">
    <property type="protein sequence ID" value="ETL81369.1"/>
    <property type="molecule type" value="Genomic_DNA"/>
</dbReference>
<organism evidence="2">
    <name type="scientific">Phytophthora nicotianae</name>
    <name type="common">Potato buckeye rot agent</name>
    <name type="synonym">Phytophthora parasitica</name>
    <dbReference type="NCBI Taxonomy" id="4792"/>
    <lineage>
        <taxon>Eukaryota</taxon>
        <taxon>Sar</taxon>
        <taxon>Stramenopiles</taxon>
        <taxon>Oomycota</taxon>
        <taxon>Peronosporomycetes</taxon>
        <taxon>Peronosporales</taxon>
        <taxon>Peronosporaceae</taxon>
        <taxon>Phytophthora</taxon>
    </lineage>
</organism>
<gene>
    <name evidence="2" type="ORF">L917_18282</name>
</gene>
<evidence type="ECO:0000313" key="2">
    <source>
        <dbReference type="EMBL" id="ETL81369.1"/>
    </source>
</evidence>
<feature type="region of interest" description="Disordered" evidence="1">
    <location>
        <begin position="1"/>
        <end position="25"/>
    </location>
</feature>
<name>W2K9Z1_PHYNI</name>
<dbReference type="VEuPathDB" id="FungiDB:PPTG_17261"/>
<reference evidence="2" key="1">
    <citation type="submission" date="2013-11" db="EMBL/GenBank/DDBJ databases">
        <title>The Genome Sequence of Phytophthora parasitica CHvinca01.</title>
        <authorList>
            <consortium name="The Broad Institute Genomics Platform"/>
            <person name="Russ C."/>
            <person name="Tyler B."/>
            <person name="Panabieres F."/>
            <person name="Shan W."/>
            <person name="Tripathy S."/>
            <person name="Grunwald N."/>
            <person name="Machado M."/>
            <person name="Johnson C.S."/>
            <person name="Arredondo F."/>
            <person name="Hong C."/>
            <person name="Coffey M."/>
            <person name="Young S.K."/>
            <person name="Zeng Q."/>
            <person name="Gargeya S."/>
            <person name="Fitzgerald M."/>
            <person name="Abouelleil A."/>
            <person name="Alvarado L."/>
            <person name="Chapman S.B."/>
            <person name="Gainer-Dewar J."/>
            <person name="Goldberg J."/>
            <person name="Griggs A."/>
            <person name="Gujja S."/>
            <person name="Hansen M."/>
            <person name="Howarth C."/>
            <person name="Imamovic A."/>
            <person name="Ireland A."/>
            <person name="Larimer J."/>
            <person name="McCowan C."/>
            <person name="Murphy C."/>
            <person name="Pearson M."/>
            <person name="Poon T.W."/>
            <person name="Priest M."/>
            <person name="Roberts A."/>
            <person name="Saif S."/>
            <person name="Shea T."/>
            <person name="Sykes S."/>
            <person name="Wortman J."/>
            <person name="Nusbaum C."/>
            <person name="Birren B."/>
        </authorList>
    </citation>
    <scope>NUCLEOTIDE SEQUENCE [LARGE SCALE GENOMIC DNA]</scope>
    <source>
        <strain evidence="2">CHvinca01</strain>
    </source>
</reference>
<dbReference type="OrthoDB" id="128227at2759"/>
<protein>
    <submittedName>
        <fullName evidence="2">Uncharacterized protein</fullName>
    </submittedName>
</protein>
<accession>W2K9Z1</accession>